<evidence type="ECO:0000313" key="1">
    <source>
        <dbReference type="EMBL" id="RNA40986.1"/>
    </source>
</evidence>
<dbReference type="AlphaFoldDB" id="A0A3M7SZ35"/>
<comment type="caution">
    <text evidence="1">The sequence shown here is derived from an EMBL/GenBank/DDBJ whole genome shotgun (WGS) entry which is preliminary data.</text>
</comment>
<sequence length="148" mass="17495">MFESDFLPILFCIKHMLLFEPLKLRELVTKIEFLLDINSWLCSAWLHILIFLDLSDHFQHLATMILFRPEYLVSVNIICTMYLGETVTSRKNVTTINKIVVSLNWRSRLAFMLVLPLWITFMNWDFCRARRSINKPLNISSRKNGTKA</sequence>
<evidence type="ECO:0000313" key="2">
    <source>
        <dbReference type="Proteomes" id="UP000276133"/>
    </source>
</evidence>
<dbReference type="Proteomes" id="UP000276133">
    <property type="component" value="Unassembled WGS sequence"/>
</dbReference>
<protein>
    <submittedName>
        <fullName evidence="1">Uncharacterized protein</fullName>
    </submittedName>
</protein>
<keyword evidence="2" id="KW-1185">Reference proteome</keyword>
<name>A0A3M7SZ35_BRAPC</name>
<dbReference type="EMBL" id="REGN01000564">
    <property type="protein sequence ID" value="RNA40986.1"/>
    <property type="molecule type" value="Genomic_DNA"/>
</dbReference>
<proteinExistence type="predicted"/>
<accession>A0A3M7SZ35</accession>
<reference evidence="1 2" key="1">
    <citation type="journal article" date="2018" name="Sci. Rep.">
        <title>Genomic signatures of local adaptation to the degree of environmental predictability in rotifers.</title>
        <authorList>
            <person name="Franch-Gras L."/>
            <person name="Hahn C."/>
            <person name="Garcia-Roger E.M."/>
            <person name="Carmona M.J."/>
            <person name="Serra M."/>
            <person name="Gomez A."/>
        </authorList>
    </citation>
    <scope>NUCLEOTIDE SEQUENCE [LARGE SCALE GENOMIC DNA]</scope>
    <source>
        <strain evidence="1">HYR1</strain>
    </source>
</reference>
<organism evidence="1 2">
    <name type="scientific">Brachionus plicatilis</name>
    <name type="common">Marine rotifer</name>
    <name type="synonym">Brachionus muelleri</name>
    <dbReference type="NCBI Taxonomy" id="10195"/>
    <lineage>
        <taxon>Eukaryota</taxon>
        <taxon>Metazoa</taxon>
        <taxon>Spiralia</taxon>
        <taxon>Gnathifera</taxon>
        <taxon>Rotifera</taxon>
        <taxon>Eurotatoria</taxon>
        <taxon>Monogononta</taxon>
        <taxon>Pseudotrocha</taxon>
        <taxon>Ploima</taxon>
        <taxon>Brachionidae</taxon>
        <taxon>Brachionus</taxon>
    </lineage>
</organism>
<gene>
    <name evidence="1" type="ORF">BpHYR1_044509</name>
</gene>